<protein>
    <recommendedName>
        <fullName evidence="3">HTH araC/xylS-type domain-containing protein</fullName>
    </recommendedName>
</protein>
<keyword evidence="2" id="KW-0472">Membrane</keyword>
<dbReference type="PROSITE" id="PS01124">
    <property type="entry name" value="HTH_ARAC_FAMILY_2"/>
    <property type="match status" value="1"/>
</dbReference>
<organism evidence="4 5">
    <name type="scientific">Chryseobacterium salivictor</name>
    <dbReference type="NCBI Taxonomy" id="2547600"/>
    <lineage>
        <taxon>Bacteria</taxon>
        <taxon>Pseudomonadati</taxon>
        <taxon>Bacteroidota</taxon>
        <taxon>Flavobacteriia</taxon>
        <taxon>Flavobacteriales</taxon>
        <taxon>Weeksellaceae</taxon>
        <taxon>Chryseobacterium group</taxon>
        <taxon>Chryseobacterium</taxon>
    </lineage>
</organism>
<proteinExistence type="predicted"/>
<dbReference type="InterPro" id="IPR018060">
    <property type="entry name" value="HTH_AraC"/>
</dbReference>
<dbReference type="Gene3D" id="1.10.10.60">
    <property type="entry name" value="Homeodomain-like"/>
    <property type="match status" value="2"/>
</dbReference>
<dbReference type="AlphaFoldDB" id="A0A4P6ZGN9"/>
<accession>A0A4P6ZGN9</accession>
<dbReference type="SMART" id="SM00342">
    <property type="entry name" value="HTH_ARAC"/>
    <property type="match status" value="1"/>
</dbReference>
<feature type="domain" description="HTH araC/xylS-type" evidence="3">
    <location>
        <begin position="146"/>
        <end position="258"/>
    </location>
</feature>
<keyword evidence="2" id="KW-0812">Transmembrane</keyword>
<dbReference type="Proteomes" id="UP000294419">
    <property type="component" value="Chromosome"/>
</dbReference>
<evidence type="ECO:0000313" key="4">
    <source>
        <dbReference type="EMBL" id="QBO58759.1"/>
    </source>
</evidence>
<sequence length="274" mass="31224">MQNRKDEGVSYFKKMDSVFQRHHFIFPELQHGYHYLIREAGQRLNFRDLTSYMDALRAAETVNHEDWHHLYARFRLASITDDHQNTADRYRTVLFGVIFISLILAGYLLDDYLEKPPVVLLAGGSLSTEDLETEPKAPKRTPALTPEIRQTIRNNLRKFEEDKAFLAPNLSLKKVAQGAGVNANYLSRYLNSEKGMSISRYLAELRIAYIAGMMAEDPAVANRSAEQLCALCGIASPSNMRHLFYIIYGMPLSQYQKQCREKFAGEMGGNEGTS</sequence>
<dbReference type="EMBL" id="CP037954">
    <property type="protein sequence ID" value="QBO58759.1"/>
    <property type="molecule type" value="Genomic_DNA"/>
</dbReference>
<evidence type="ECO:0000256" key="1">
    <source>
        <dbReference type="ARBA" id="ARBA00023125"/>
    </source>
</evidence>
<name>A0A4P6ZGN9_9FLAO</name>
<keyword evidence="5" id="KW-1185">Reference proteome</keyword>
<reference evidence="4 5" key="1">
    <citation type="submission" date="2019-03" db="EMBL/GenBank/DDBJ databases">
        <authorList>
            <person name="Kim H."/>
            <person name="Yu S.-M."/>
        </authorList>
    </citation>
    <scope>NUCLEOTIDE SEQUENCE [LARGE SCALE GENOMIC DNA]</scope>
    <source>
        <strain evidence="4 5">NBC122</strain>
    </source>
</reference>
<dbReference type="GO" id="GO:0003700">
    <property type="term" value="F:DNA-binding transcription factor activity"/>
    <property type="evidence" value="ECO:0007669"/>
    <property type="project" value="InterPro"/>
</dbReference>
<keyword evidence="1" id="KW-0238">DNA-binding</keyword>
<evidence type="ECO:0000259" key="3">
    <source>
        <dbReference type="PROSITE" id="PS01124"/>
    </source>
</evidence>
<dbReference type="KEGG" id="csal:NBC122_01951"/>
<gene>
    <name evidence="4" type="ORF">NBC122_01951</name>
</gene>
<dbReference type="PANTHER" id="PTHR43280:SF2">
    <property type="entry name" value="HTH-TYPE TRANSCRIPTIONAL REGULATOR EXSA"/>
    <property type="match status" value="1"/>
</dbReference>
<dbReference type="Pfam" id="PF12833">
    <property type="entry name" value="HTH_18"/>
    <property type="match status" value="1"/>
</dbReference>
<dbReference type="PANTHER" id="PTHR43280">
    <property type="entry name" value="ARAC-FAMILY TRANSCRIPTIONAL REGULATOR"/>
    <property type="match status" value="1"/>
</dbReference>
<keyword evidence="2" id="KW-1133">Transmembrane helix</keyword>
<feature type="transmembrane region" description="Helical" evidence="2">
    <location>
        <begin position="92"/>
        <end position="109"/>
    </location>
</feature>
<evidence type="ECO:0000256" key="2">
    <source>
        <dbReference type="SAM" id="Phobius"/>
    </source>
</evidence>
<evidence type="ECO:0000313" key="5">
    <source>
        <dbReference type="Proteomes" id="UP000294419"/>
    </source>
</evidence>
<dbReference type="GO" id="GO:0043565">
    <property type="term" value="F:sequence-specific DNA binding"/>
    <property type="evidence" value="ECO:0007669"/>
    <property type="project" value="InterPro"/>
</dbReference>